<keyword evidence="1" id="KW-0472">Membrane</keyword>
<organism evidence="2 3">
    <name type="scientific">Tanacetum coccineum</name>
    <dbReference type="NCBI Taxonomy" id="301880"/>
    <lineage>
        <taxon>Eukaryota</taxon>
        <taxon>Viridiplantae</taxon>
        <taxon>Streptophyta</taxon>
        <taxon>Embryophyta</taxon>
        <taxon>Tracheophyta</taxon>
        <taxon>Spermatophyta</taxon>
        <taxon>Magnoliopsida</taxon>
        <taxon>eudicotyledons</taxon>
        <taxon>Gunneridae</taxon>
        <taxon>Pentapetalae</taxon>
        <taxon>asterids</taxon>
        <taxon>campanulids</taxon>
        <taxon>Asterales</taxon>
        <taxon>Asteraceae</taxon>
        <taxon>Asteroideae</taxon>
        <taxon>Anthemideae</taxon>
        <taxon>Anthemidinae</taxon>
        <taxon>Tanacetum</taxon>
    </lineage>
</organism>
<dbReference type="PANTHER" id="PTHR31860">
    <property type="entry name" value="HEAT-INDUCIBLE TRANSCRIPTION REPRESSOR (DUF639)-RELATED"/>
    <property type="match status" value="1"/>
</dbReference>
<proteinExistence type="predicted"/>
<dbReference type="Pfam" id="PF04842">
    <property type="entry name" value="DUF639"/>
    <property type="match status" value="1"/>
</dbReference>
<sequence length="839" mass="95125">MMQDKINIWVSRTTNYLNELTSPLVKNVQDKNLPTGNSYKIDEMEELFMAEHTIDVRTPTGNLSLAAVISIEQFGRMNGLTGKKMQMLFQALVPENVSSNARNLVEYCCFRFLCRDDSEIHPCLKDRAFQRLIFVTMLAWENPYSSRKDSSEKVSFQSKLVGEDAFVRIAPSVTGLADWPTVHNLFKALTGTEKGISFRVWSAYIDELLKVYEGRKSYIFEESPPISGERILCLGSSRKRPVLKWENNMAWPGKLTLTDKALYFEGKQRATNCAINSIARLQALQSIKKLLEEPTKLVPFAYLQNAPYGEIVHQTLAVNFWGGPLTTRFKEVNSAANGEVSGVYSNHVYDVDGSVYLRKWMKHSSWSLNDSIAFWKNCSVRQDIVLSKNHVVGDKNLVEKAAITCRDKYQVVESTQATIDAAMIEGIPSNIDLFKELLLPLTMAARSFERLRRWEEPLLTASFLAFLYALVFRNLLSYVFPTTLMLLATFMLVVKGLKEQGRLGRSFGKVTIHDQPPSNTIEKIIAVKEAMRDLEKYMQTVNVSLLKIRTVLLAGQPQITTEVAMVLLFGSAILLIVPFKYTLSFFIFDIFTRELEFRRETVMKFMRFLRERWETVPATPVSVLPFKSNDTDPVVYGGDETEARGVDGWKIGAWESESESEVVVEGGHDAPSCEMGIGAMNKTSNTSRNFKVMVFLSQLDLIHLTCALETVAHILNMAHGKLILYIGHEQKFERNAVANEIPAIDESDDVIGYWKRNCTSYLAELNRGKQTGSSAKLDMDGMISIEKYVFHVAKRTKYDLNKTYLWHCRIGRINKQHLKKLQSDGILESTGSDSFDVCS</sequence>
<keyword evidence="1" id="KW-1133">Transmembrane helix</keyword>
<feature type="transmembrane region" description="Helical" evidence="1">
    <location>
        <begin position="478"/>
        <end position="497"/>
    </location>
</feature>
<keyword evidence="3" id="KW-1185">Reference proteome</keyword>
<evidence type="ECO:0000313" key="2">
    <source>
        <dbReference type="EMBL" id="GJT62885.1"/>
    </source>
</evidence>
<name>A0ABQ5FHP2_9ASTR</name>
<dbReference type="EMBL" id="BQNB010017414">
    <property type="protein sequence ID" value="GJT62885.1"/>
    <property type="molecule type" value="Genomic_DNA"/>
</dbReference>
<keyword evidence="1" id="KW-0812">Transmembrane</keyword>
<evidence type="ECO:0000313" key="3">
    <source>
        <dbReference type="Proteomes" id="UP001151760"/>
    </source>
</evidence>
<reference evidence="2" key="1">
    <citation type="journal article" date="2022" name="Int. J. Mol. Sci.">
        <title>Draft Genome of Tanacetum Coccineum: Genomic Comparison of Closely Related Tanacetum-Family Plants.</title>
        <authorList>
            <person name="Yamashiro T."/>
            <person name="Shiraishi A."/>
            <person name="Nakayama K."/>
            <person name="Satake H."/>
        </authorList>
    </citation>
    <scope>NUCLEOTIDE SEQUENCE</scope>
</reference>
<feature type="transmembrane region" description="Helical" evidence="1">
    <location>
        <begin position="566"/>
        <end position="588"/>
    </location>
</feature>
<dbReference type="Proteomes" id="UP001151760">
    <property type="component" value="Unassembled WGS sequence"/>
</dbReference>
<reference evidence="2" key="2">
    <citation type="submission" date="2022-01" db="EMBL/GenBank/DDBJ databases">
        <authorList>
            <person name="Yamashiro T."/>
            <person name="Shiraishi A."/>
            <person name="Satake H."/>
            <person name="Nakayama K."/>
        </authorList>
    </citation>
    <scope>NUCLEOTIDE SEQUENCE</scope>
</reference>
<evidence type="ECO:0000256" key="1">
    <source>
        <dbReference type="SAM" id="Phobius"/>
    </source>
</evidence>
<dbReference type="InterPro" id="IPR006927">
    <property type="entry name" value="DUF639"/>
</dbReference>
<dbReference type="PANTHER" id="PTHR31860:SF3">
    <property type="entry name" value="PROTEIN, PUTATIVE (DUF639)-RELATED"/>
    <property type="match status" value="1"/>
</dbReference>
<comment type="caution">
    <text evidence="2">The sequence shown here is derived from an EMBL/GenBank/DDBJ whole genome shotgun (WGS) entry which is preliminary data.</text>
</comment>
<gene>
    <name evidence="2" type="ORF">Tco_1006418</name>
</gene>
<protein>
    <submittedName>
        <fullName evidence="2">Uncharacterized protein</fullName>
    </submittedName>
</protein>
<accession>A0ABQ5FHP2</accession>